<organism evidence="1 2">
    <name type="scientific">Bacillus haynesii</name>
    <dbReference type="NCBI Taxonomy" id="1925021"/>
    <lineage>
        <taxon>Bacteria</taxon>
        <taxon>Bacillati</taxon>
        <taxon>Bacillota</taxon>
        <taxon>Bacilli</taxon>
        <taxon>Bacillales</taxon>
        <taxon>Bacillaceae</taxon>
        <taxon>Bacillus</taxon>
    </lineage>
</organism>
<reference evidence="1" key="1">
    <citation type="submission" date="2022-02" db="EMBL/GenBank/DDBJ databases">
        <title>Crop Bioprotection Bacillus Genome Sequencing.</title>
        <authorList>
            <person name="Dunlap C."/>
        </authorList>
    </citation>
    <scope>NUCLEOTIDE SEQUENCE</scope>
    <source>
        <strain evidence="1">T20C14</strain>
    </source>
</reference>
<protein>
    <submittedName>
        <fullName evidence="1">Uncharacterized protein</fullName>
    </submittedName>
</protein>
<name>A0AA90ET25_9BACI</name>
<comment type="caution">
    <text evidence="1">The sequence shown here is derived from an EMBL/GenBank/DDBJ whole genome shotgun (WGS) entry which is preliminary data.</text>
</comment>
<dbReference type="EMBL" id="JALAXI010000003">
    <property type="protein sequence ID" value="MCY9279239.1"/>
    <property type="molecule type" value="Genomic_DNA"/>
</dbReference>
<accession>A0AA90ET25</accession>
<dbReference type="Proteomes" id="UP001066455">
    <property type="component" value="Unassembled WGS sequence"/>
</dbReference>
<sequence>METTEEFDKSLLPEIIELGHFNGNWSKYEEYLYKIFLRDFVYSKPLFLAKQVQYRRNPEIEGKIQTFFHITSVNTSSAKDPNDREPDLRRCERIEWIRVMIDHYYYNTGCCKYIKVWPEEWKNYVRWHLLLPEVRFLIVIEERETYNLLITSFYLEREHQLRKKLKKFEKYEKQKTPF</sequence>
<evidence type="ECO:0000313" key="1">
    <source>
        <dbReference type="EMBL" id="MCY9279239.1"/>
    </source>
</evidence>
<gene>
    <name evidence="1" type="ORF">MOE73_04005</name>
</gene>
<evidence type="ECO:0000313" key="2">
    <source>
        <dbReference type="Proteomes" id="UP001066455"/>
    </source>
</evidence>
<dbReference type="RefSeq" id="WP_075213859.1">
    <property type="nucleotide sequence ID" value="NZ_JALAJL010000060.1"/>
</dbReference>
<dbReference type="AlphaFoldDB" id="A0AA90ET25"/>
<proteinExistence type="predicted"/>